<proteinExistence type="predicted"/>
<accession>A0A0K2U384</accession>
<protein>
    <submittedName>
        <fullName evidence="1">Uncharacterized protein</fullName>
    </submittedName>
</protein>
<sequence length="67" mass="7645">MIAMNLSRSSVSPVNFFIITLNSLWCSSKGNSVILCAELDALCAEVDALFSFCVCHVYYCYFYIYFF</sequence>
<evidence type="ECO:0000313" key="1">
    <source>
        <dbReference type="EMBL" id="CDW32520.1"/>
    </source>
</evidence>
<feature type="non-terminal residue" evidence="1">
    <location>
        <position position="67"/>
    </location>
</feature>
<organism evidence="1">
    <name type="scientific">Lepeophtheirus salmonis</name>
    <name type="common">Salmon louse</name>
    <name type="synonym">Caligus salmonis</name>
    <dbReference type="NCBI Taxonomy" id="72036"/>
    <lineage>
        <taxon>Eukaryota</taxon>
        <taxon>Metazoa</taxon>
        <taxon>Ecdysozoa</taxon>
        <taxon>Arthropoda</taxon>
        <taxon>Crustacea</taxon>
        <taxon>Multicrustacea</taxon>
        <taxon>Hexanauplia</taxon>
        <taxon>Copepoda</taxon>
        <taxon>Siphonostomatoida</taxon>
        <taxon>Caligidae</taxon>
        <taxon>Lepeophtheirus</taxon>
    </lineage>
</organism>
<dbReference type="EMBL" id="HACA01015159">
    <property type="protein sequence ID" value="CDW32520.1"/>
    <property type="molecule type" value="Transcribed_RNA"/>
</dbReference>
<name>A0A0K2U384_LEPSM</name>
<dbReference type="AlphaFoldDB" id="A0A0K2U384"/>
<reference evidence="1" key="1">
    <citation type="submission" date="2014-05" db="EMBL/GenBank/DDBJ databases">
        <authorList>
            <person name="Chronopoulou M."/>
        </authorList>
    </citation>
    <scope>NUCLEOTIDE SEQUENCE</scope>
    <source>
        <tissue evidence="1">Whole organism</tissue>
    </source>
</reference>